<dbReference type="GO" id="GO:0003887">
    <property type="term" value="F:DNA-directed DNA polymerase activity"/>
    <property type="evidence" value="ECO:0007669"/>
    <property type="project" value="UniProtKB-EC"/>
</dbReference>
<dbReference type="InParanoid" id="Q55EV5"/>
<comment type="caution">
    <text evidence="5">The sequence shown here is derived from an EMBL/GenBank/DDBJ whole genome shotgun (WGS) entry which is preliminary data.</text>
</comment>
<dbReference type="PANTHER" id="PTHR31399:SF0">
    <property type="entry name" value="DNA-DIRECTED PRIMASE_POLYMERASE PROTEIN"/>
    <property type="match status" value="1"/>
</dbReference>
<dbReference type="dictyBase" id="DDB_G0269072"/>
<protein>
    <recommendedName>
        <fullName evidence="1">DNA-directed primase/polymerase protein</fullName>
        <ecNumber evidence="3">2.7.7.102</ecNumber>
    </recommendedName>
</protein>
<gene>
    <name evidence="5" type="ORF">DDB_G0269072</name>
</gene>
<evidence type="ECO:0000313" key="5">
    <source>
        <dbReference type="EMBL" id="EAL73125.1"/>
    </source>
</evidence>
<dbReference type="PhylomeDB" id="Q55EV5"/>
<organism evidence="5 6">
    <name type="scientific">Dictyostelium discoideum</name>
    <name type="common">Social amoeba</name>
    <dbReference type="NCBI Taxonomy" id="44689"/>
    <lineage>
        <taxon>Eukaryota</taxon>
        <taxon>Amoebozoa</taxon>
        <taxon>Evosea</taxon>
        <taxon>Eumycetozoa</taxon>
        <taxon>Dictyostelia</taxon>
        <taxon>Dictyosteliales</taxon>
        <taxon>Dictyosteliaceae</taxon>
        <taxon>Dictyostelium</taxon>
    </lineage>
</organism>
<sequence>MNIHVKSVCIDNGIIIFKKQDQAFNYMNSVSSIEKYFIFSYEFGDKGQRAFLVSPSIEKLFKCIMNTPLNLRHYYELIPQFENCNLYLDIDFKLSPEKAEENKRNKQLYKNNLIDRIIIDEVKPIQRKHIHRSLMKSIALNHYCSSPINTINILYIYIGH</sequence>
<evidence type="ECO:0000256" key="2">
    <source>
        <dbReference type="ARBA" id="ARBA00044677"/>
    </source>
</evidence>
<dbReference type="EC" id="2.7.7.102" evidence="3"/>
<dbReference type="PANTHER" id="PTHR31399">
    <property type="entry name" value="DNA-DIRECTED PRIMASE / POLYMERASE PROTEIN"/>
    <property type="match status" value="1"/>
</dbReference>
<dbReference type="GeneID" id="8616602"/>
<evidence type="ECO:0000256" key="4">
    <source>
        <dbReference type="ARBA" id="ARBA00047303"/>
    </source>
</evidence>
<name>Q55EV5_DICDI</name>
<dbReference type="AlphaFoldDB" id="Q55EV5"/>
<dbReference type="FunCoup" id="Q55EV5">
    <property type="interactions" value="1"/>
</dbReference>
<accession>Q55EV5</accession>
<evidence type="ECO:0000256" key="1">
    <source>
        <dbReference type="ARBA" id="ARBA00026139"/>
    </source>
</evidence>
<comment type="catalytic activity">
    <reaction evidence="2">
        <text>ssDNA + n NTP = ssDNA/pppN(pN)n-1 hybrid + (n-1) diphosphate.</text>
        <dbReference type="EC" id="2.7.7.102"/>
    </reaction>
</comment>
<proteinExistence type="predicted"/>
<dbReference type="RefSeq" id="XP_646915.1">
    <property type="nucleotide sequence ID" value="XM_641823.1"/>
</dbReference>
<keyword evidence="6" id="KW-1185">Reference proteome</keyword>
<evidence type="ECO:0000313" key="6">
    <source>
        <dbReference type="Proteomes" id="UP000002195"/>
    </source>
</evidence>
<dbReference type="GO" id="GO:0042276">
    <property type="term" value="P:error-prone translesion synthesis"/>
    <property type="evidence" value="ECO:0007669"/>
    <property type="project" value="InterPro"/>
</dbReference>
<dbReference type="InterPro" id="IPR044917">
    <property type="entry name" value="PRIMPOL"/>
</dbReference>
<dbReference type="VEuPathDB" id="AmoebaDB:DDB_G0269072"/>
<dbReference type="PaxDb" id="44689-DDB0216624"/>
<evidence type="ECO:0000256" key="3">
    <source>
        <dbReference type="ARBA" id="ARBA00044768"/>
    </source>
</evidence>
<dbReference type="KEGG" id="ddi:DDB_G0269072"/>
<dbReference type="EMBL" id="AAFI02000004">
    <property type="protein sequence ID" value="EAL73125.1"/>
    <property type="molecule type" value="Genomic_DNA"/>
</dbReference>
<dbReference type="HOGENOM" id="CLU_1655426_0_0_1"/>
<dbReference type="Proteomes" id="UP000002195">
    <property type="component" value="Unassembled WGS sequence"/>
</dbReference>
<comment type="catalytic activity">
    <reaction evidence="4">
        <text>DNA(n) + a 2'-deoxyribonucleoside 5'-triphosphate = DNA(n+1) + diphosphate</text>
        <dbReference type="Rhea" id="RHEA:22508"/>
        <dbReference type="Rhea" id="RHEA-COMP:17339"/>
        <dbReference type="Rhea" id="RHEA-COMP:17340"/>
        <dbReference type="ChEBI" id="CHEBI:33019"/>
        <dbReference type="ChEBI" id="CHEBI:61560"/>
        <dbReference type="ChEBI" id="CHEBI:173112"/>
        <dbReference type="EC" id="2.7.7.7"/>
    </reaction>
    <physiologicalReaction direction="left-to-right" evidence="4">
        <dbReference type="Rhea" id="RHEA:22509"/>
    </physiologicalReaction>
</comment>
<reference evidence="5 6" key="1">
    <citation type="journal article" date="2005" name="Nature">
        <title>The genome of the social amoeba Dictyostelium discoideum.</title>
        <authorList>
            <consortium name="The Dictyostelium discoideum Sequencing Consortium"/>
            <person name="Eichinger L."/>
            <person name="Pachebat J.A."/>
            <person name="Glockner G."/>
            <person name="Rajandream M.A."/>
            <person name="Sucgang R."/>
            <person name="Berriman M."/>
            <person name="Song J."/>
            <person name="Olsen R."/>
            <person name="Szafranski K."/>
            <person name="Xu Q."/>
            <person name="Tunggal B."/>
            <person name="Kummerfeld S."/>
            <person name="Madera M."/>
            <person name="Konfortov B.A."/>
            <person name="Rivero F."/>
            <person name="Bankier A.T."/>
            <person name="Lehmann R."/>
            <person name="Hamlin N."/>
            <person name="Davies R."/>
            <person name="Gaudet P."/>
            <person name="Fey P."/>
            <person name="Pilcher K."/>
            <person name="Chen G."/>
            <person name="Saunders D."/>
            <person name="Sodergren E."/>
            <person name="Davis P."/>
            <person name="Kerhornou A."/>
            <person name="Nie X."/>
            <person name="Hall N."/>
            <person name="Anjard C."/>
            <person name="Hemphill L."/>
            <person name="Bason N."/>
            <person name="Farbrother P."/>
            <person name="Desany B."/>
            <person name="Just E."/>
            <person name="Morio T."/>
            <person name="Rost R."/>
            <person name="Churcher C."/>
            <person name="Cooper J."/>
            <person name="Haydock S."/>
            <person name="van Driessche N."/>
            <person name="Cronin A."/>
            <person name="Goodhead I."/>
            <person name="Muzny D."/>
            <person name="Mourier T."/>
            <person name="Pain A."/>
            <person name="Lu M."/>
            <person name="Harper D."/>
            <person name="Lindsay R."/>
            <person name="Hauser H."/>
            <person name="James K."/>
            <person name="Quiles M."/>
            <person name="Madan Babu M."/>
            <person name="Saito T."/>
            <person name="Buchrieser C."/>
            <person name="Wardroper A."/>
            <person name="Felder M."/>
            <person name="Thangavelu M."/>
            <person name="Johnson D."/>
            <person name="Knights A."/>
            <person name="Loulseged H."/>
            <person name="Mungall K."/>
            <person name="Oliver K."/>
            <person name="Price C."/>
            <person name="Quail M.A."/>
            <person name="Urushihara H."/>
            <person name="Hernandez J."/>
            <person name="Rabbinowitsch E."/>
            <person name="Steffen D."/>
            <person name="Sanders M."/>
            <person name="Ma J."/>
            <person name="Kohara Y."/>
            <person name="Sharp S."/>
            <person name="Simmonds M."/>
            <person name="Spiegler S."/>
            <person name="Tivey A."/>
            <person name="Sugano S."/>
            <person name="White B."/>
            <person name="Walker D."/>
            <person name="Woodward J."/>
            <person name="Winckler T."/>
            <person name="Tanaka Y."/>
            <person name="Shaulsky G."/>
            <person name="Schleicher M."/>
            <person name="Weinstock G."/>
            <person name="Rosenthal A."/>
            <person name="Cox E.C."/>
            <person name="Chisholm R.L."/>
            <person name="Gibbs R."/>
            <person name="Loomis W.F."/>
            <person name="Platzer M."/>
            <person name="Kay R.R."/>
            <person name="Williams J."/>
            <person name="Dear P.H."/>
            <person name="Noegel A.A."/>
            <person name="Barrell B."/>
            <person name="Kuspa A."/>
        </authorList>
    </citation>
    <scope>NUCLEOTIDE SEQUENCE [LARGE SCALE GENOMIC DNA]</scope>
    <source>
        <strain evidence="5 6">AX4</strain>
    </source>
</reference>